<dbReference type="GO" id="GO:0042958">
    <property type="term" value="F:maltodextrin transmembrane transporter activity"/>
    <property type="evidence" value="ECO:0007669"/>
    <property type="project" value="InterPro"/>
</dbReference>
<dbReference type="InterPro" id="IPR023738">
    <property type="entry name" value="Maltoporin"/>
</dbReference>
<dbReference type="GO" id="GO:0006811">
    <property type="term" value="P:monoatomic ion transport"/>
    <property type="evidence" value="ECO:0007669"/>
    <property type="project" value="UniProtKB-KW"/>
</dbReference>
<dbReference type="Proteomes" id="UP000199187">
    <property type="component" value="Unassembled WGS sequence"/>
</dbReference>
<dbReference type="CDD" id="cd01346">
    <property type="entry name" value="Maltoporin-like"/>
    <property type="match status" value="1"/>
</dbReference>
<gene>
    <name evidence="13" type="primary">lamB</name>
    <name evidence="14" type="ORF">SAMN05192562_10329</name>
</gene>
<evidence type="ECO:0000256" key="12">
    <source>
        <dbReference type="ARBA" id="ARBA00050956"/>
    </source>
</evidence>
<evidence type="ECO:0000256" key="13">
    <source>
        <dbReference type="HAMAP-Rule" id="MF_01301"/>
    </source>
</evidence>
<dbReference type="InterPro" id="IPR050286">
    <property type="entry name" value="G_neg_Bact_CarbUptk_Porin"/>
</dbReference>
<keyword evidence="11 13" id="KW-0998">Cell outer membrane</keyword>
<evidence type="ECO:0000256" key="4">
    <source>
        <dbReference type="ARBA" id="ARBA00022452"/>
    </source>
</evidence>
<proteinExistence type="evidence at transcript level"/>
<evidence type="ECO:0000256" key="3">
    <source>
        <dbReference type="ARBA" id="ARBA00022448"/>
    </source>
</evidence>
<evidence type="ECO:0000256" key="11">
    <source>
        <dbReference type="ARBA" id="ARBA00023237"/>
    </source>
</evidence>
<feature type="chain" id="PRO_5011804287" description="Maltoporin" evidence="13">
    <location>
        <begin position="24"/>
        <end position="442"/>
    </location>
</feature>
<dbReference type="Pfam" id="PF02264">
    <property type="entry name" value="LamB"/>
    <property type="match status" value="1"/>
</dbReference>
<dbReference type="InterPro" id="IPR036998">
    <property type="entry name" value="Porin_LamB_sf"/>
</dbReference>
<dbReference type="InterPro" id="IPR003192">
    <property type="entry name" value="Porin_LamB"/>
</dbReference>
<comment type="similarity">
    <text evidence="2 13">Belongs to the porin LamB (TC 1.B.3) family.</text>
</comment>
<name>A0A1I7BYI6_9ENTR</name>
<evidence type="ECO:0000256" key="10">
    <source>
        <dbReference type="ARBA" id="ARBA00023136"/>
    </source>
</evidence>
<comment type="subcellular location">
    <subcellularLocation>
        <location evidence="1 13">Cell outer membrane</location>
        <topology evidence="1 13">Multi-pass membrane protein</topology>
    </subcellularLocation>
</comment>
<feature type="site" description="Greasy slide, important in sugar transport" evidence="13">
    <location>
        <position position="383"/>
    </location>
</feature>
<evidence type="ECO:0000256" key="7">
    <source>
        <dbReference type="ARBA" id="ARBA00022729"/>
    </source>
</evidence>
<dbReference type="Gene3D" id="2.40.170.10">
    <property type="entry name" value="Porin, LamB type"/>
    <property type="match status" value="1"/>
</dbReference>
<evidence type="ECO:0000313" key="15">
    <source>
        <dbReference type="Proteomes" id="UP000199187"/>
    </source>
</evidence>
<keyword evidence="15" id="KW-1185">Reference proteome</keyword>
<accession>A0A1I7BYI6</accession>
<dbReference type="PANTHER" id="PTHR38762:SF1">
    <property type="entry name" value="CRYPTIC OUTER MEMBRANE PORIN BGLH-RELATED"/>
    <property type="match status" value="1"/>
</dbReference>
<dbReference type="FunFam" id="2.40.170.10:FF:000001">
    <property type="entry name" value="Maltoporin"/>
    <property type="match status" value="1"/>
</dbReference>
<dbReference type="GO" id="GO:0046930">
    <property type="term" value="C:pore complex"/>
    <property type="evidence" value="ECO:0007669"/>
    <property type="project" value="UniProtKB-KW"/>
</dbReference>
<dbReference type="SUPFAM" id="SSF56935">
    <property type="entry name" value="Porins"/>
    <property type="match status" value="1"/>
</dbReference>
<comment type="induction">
    <text evidence="13">By maltose.</text>
</comment>
<feature type="site" description="Greasy slide, important in sugar transport" evidence="13">
    <location>
        <position position="253"/>
    </location>
</feature>
<feature type="site" description="Greasy slide, important in sugar transport" evidence="13">
    <location>
        <position position="99"/>
    </location>
</feature>
<dbReference type="PANTHER" id="PTHR38762">
    <property type="entry name" value="CRYPTIC OUTER MEMBRANE PORIN BGLH-RELATED"/>
    <property type="match status" value="1"/>
</dbReference>
<keyword evidence="5 13" id="KW-0762">Sugar transport</keyword>
<dbReference type="NCBIfam" id="NF006860">
    <property type="entry name" value="PRK09360.1"/>
    <property type="match status" value="1"/>
</dbReference>
<comment type="catalytic activity">
    <reaction evidence="12 13">
        <text>beta-maltose(in) = beta-maltose(out)</text>
        <dbReference type="Rhea" id="RHEA:29731"/>
        <dbReference type="ChEBI" id="CHEBI:18147"/>
    </reaction>
</comment>
<organism evidence="14 15">
    <name type="scientific">Kosakonia arachidis</name>
    <dbReference type="NCBI Taxonomy" id="551989"/>
    <lineage>
        <taxon>Bacteria</taxon>
        <taxon>Pseudomonadati</taxon>
        <taxon>Pseudomonadota</taxon>
        <taxon>Gammaproteobacteria</taxon>
        <taxon>Enterobacterales</taxon>
        <taxon>Enterobacteriaceae</taxon>
        <taxon>Kosakonia</taxon>
    </lineage>
</organism>
<feature type="signal peptide" evidence="13">
    <location>
        <begin position="1"/>
        <end position="23"/>
    </location>
</feature>
<keyword evidence="8 13" id="KW-0406">Ion transport</keyword>
<dbReference type="RefSeq" id="WP_090121803.1">
    <property type="nucleotide sequence ID" value="NZ_CP045300.1"/>
</dbReference>
<evidence type="ECO:0000256" key="2">
    <source>
        <dbReference type="ARBA" id="ARBA00007055"/>
    </source>
</evidence>
<feature type="site" description="Important in sugar transport" evidence="13">
    <location>
        <position position="143"/>
    </location>
</feature>
<evidence type="ECO:0000256" key="9">
    <source>
        <dbReference type="ARBA" id="ARBA00023114"/>
    </source>
</evidence>
<dbReference type="GO" id="GO:0015481">
    <property type="term" value="F:maltose transporting porin activity"/>
    <property type="evidence" value="ECO:0007669"/>
    <property type="project" value="InterPro"/>
</dbReference>
<keyword evidence="4 13" id="KW-1134">Transmembrane beta strand</keyword>
<sequence length="442" mass="49216" precursor="true">MMITLRKLPLALAITAGILSAHAGAVDFKGYARSGIGWTGSGGEQKCFQATGAGAKYRLGNECETYAELKLGQEVWKEGDKSFYFDTNVAYSVSQQNDWEATSPAFREANVQGKNLIDSLPGANIWAGKRFYQRHDVHMIDFYYWDISGPGAGLENVDLGFGKLSLAATRSSEAGGSVTFSSPGVYDVVKDTANDVFDVRLAGLQTNPDGMLELGFDYGRSNKTDNYRYVNSNDSKDGWMFTAEHVQSMLKGYNKFVLQYATDAMTTQGKGIPQGTYQSGSFNDFVGGNNNGKLWRVLDHGAITLSDKWDLMYVGMYQKQDLDSNLGADWWTVGVRPMYKWTPIMSTLLEVGYDNVKSQQTGDRNNQYKITLAQQWQAGDSIWSRPAIRIFATYAKWNEKWGYIKNGDSVTRFAAANDSGFTTTSRGDSDEWSFGAQMEIWW</sequence>
<comment type="function">
    <text evidence="13">Involved in the transport of maltose and maltodextrins.</text>
</comment>
<feature type="site" description="Greasy slide, important in sugar transport" evidence="13">
    <location>
        <position position="441"/>
    </location>
</feature>
<comment type="subunit">
    <text evidence="13">Homotrimer formed of three 18-stranded antiparallel beta-barrels, containing three independent channels.</text>
</comment>
<evidence type="ECO:0000256" key="8">
    <source>
        <dbReference type="ARBA" id="ARBA00023065"/>
    </source>
</evidence>
<dbReference type="HAMAP" id="MF_01301">
    <property type="entry name" value="LamB"/>
    <property type="match status" value="1"/>
</dbReference>
<evidence type="ECO:0000313" key="14">
    <source>
        <dbReference type="EMBL" id="SFT92212.1"/>
    </source>
</evidence>
<keyword evidence="3 13" id="KW-0813">Transport</keyword>
<keyword evidence="10 13" id="KW-0472">Membrane</keyword>
<keyword evidence="7 13" id="KW-0732">Signal</keyword>
<dbReference type="OrthoDB" id="106611at2"/>
<keyword evidence="9 13" id="KW-0626">Porin</keyword>
<feature type="site" description="Greasy slide, important in sugar transport" evidence="13">
    <location>
        <position position="31"/>
    </location>
</feature>
<protein>
    <recommendedName>
        <fullName evidence="13">Maltoporin</fullName>
    </recommendedName>
    <alternativeName>
        <fullName evidence="13">Maltose-inducible porin</fullName>
    </alternativeName>
</protein>
<dbReference type="AlphaFoldDB" id="A0A1I7BYI6"/>
<evidence type="ECO:0000256" key="6">
    <source>
        <dbReference type="ARBA" id="ARBA00022692"/>
    </source>
</evidence>
<feature type="site" description="Greasy slide, important in sugar transport" evidence="13">
    <location>
        <position position="66"/>
    </location>
</feature>
<keyword evidence="6 13" id="KW-0812">Transmembrane</keyword>
<dbReference type="GO" id="GO:0009279">
    <property type="term" value="C:cell outer membrane"/>
    <property type="evidence" value="ECO:0007669"/>
    <property type="project" value="UniProtKB-SubCell"/>
</dbReference>
<evidence type="ECO:0000256" key="1">
    <source>
        <dbReference type="ARBA" id="ARBA00004571"/>
    </source>
</evidence>
<reference evidence="15" key="1">
    <citation type="submission" date="2016-10" db="EMBL/GenBank/DDBJ databases">
        <authorList>
            <person name="Varghese N."/>
            <person name="Submissions S."/>
        </authorList>
    </citation>
    <scope>NUCLEOTIDE SEQUENCE [LARGE SCALE GENOMIC DNA]</scope>
    <source>
        <strain evidence="15">Ah-143</strain>
    </source>
</reference>
<dbReference type="EMBL" id="FPAU01000003">
    <property type="protein sequence ID" value="SFT92212.1"/>
    <property type="molecule type" value="Genomic_DNA"/>
</dbReference>
<evidence type="ECO:0000256" key="5">
    <source>
        <dbReference type="ARBA" id="ARBA00022597"/>
    </source>
</evidence>